<dbReference type="EMBL" id="FOJW01000003">
    <property type="protein sequence ID" value="SFA87655.1"/>
    <property type="molecule type" value="Genomic_DNA"/>
</dbReference>
<organism evidence="1 2">
    <name type="scientific">Lentibacillus halodurans</name>
    <dbReference type="NCBI Taxonomy" id="237679"/>
    <lineage>
        <taxon>Bacteria</taxon>
        <taxon>Bacillati</taxon>
        <taxon>Bacillota</taxon>
        <taxon>Bacilli</taxon>
        <taxon>Bacillales</taxon>
        <taxon>Bacillaceae</taxon>
        <taxon>Lentibacillus</taxon>
    </lineage>
</organism>
<accession>A0A1I0WFV1</accession>
<dbReference type="STRING" id="237679.SAMN04488072_10317"/>
<dbReference type="AlphaFoldDB" id="A0A1I0WFV1"/>
<reference evidence="1 2" key="1">
    <citation type="submission" date="2016-10" db="EMBL/GenBank/DDBJ databases">
        <authorList>
            <person name="de Groot N.N."/>
        </authorList>
    </citation>
    <scope>NUCLEOTIDE SEQUENCE [LARGE SCALE GENOMIC DNA]</scope>
    <source>
        <strain evidence="1 2">CGMCC 1.3702</strain>
    </source>
</reference>
<dbReference type="Gene3D" id="1.10.10.60">
    <property type="entry name" value="Homeodomain-like"/>
    <property type="match status" value="1"/>
</dbReference>
<protein>
    <submittedName>
        <fullName evidence="1">AraC family transcriptional regulator</fullName>
    </submittedName>
</protein>
<gene>
    <name evidence="1" type="ORF">SAMN04488072_10317</name>
</gene>
<proteinExistence type="predicted"/>
<evidence type="ECO:0000313" key="2">
    <source>
        <dbReference type="Proteomes" id="UP000198642"/>
    </source>
</evidence>
<evidence type="ECO:0000313" key="1">
    <source>
        <dbReference type="EMBL" id="SFA87655.1"/>
    </source>
</evidence>
<sequence length="47" mass="5825">MDFLKRMNRAMNYIEESLTEKIDVKEATMLTYNSEYHFKRMFSLWLV</sequence>
<name>A0A1I0WFV1_9BACI</name>
<dbReference type="Proteomes" id="UP000198642">
    <property type="component" value="Unassembled WGS sequence"/>
</dbReference>
<keyword evidence="2" id="KW-1185">Reference proteome</keyword>